<gene>
    <name evidence="1" type="ORF">EI97DRAFT_387204</name>
</gene>
<evidence type="ECO:0008006" key="3">
    <source>
        <dbReference type="Google" id="ProtNLM"/>
    </source>
</evidence>
<evidence type="ECO:0000313" key="2">
    <source>
        <dbReference type="Proteomes" id="UP000800097"/>
    </source>
</evidence>
<organism evidence="1 2">
    <name type="scientific">Westerdykella ornata</name>
    <dbReference type="NCBI Taxonomy" id="318751"/>
    <lineage>
        <taxon>Eukaryota</taxon>
        <taxon>Fungi</taxon>
        <taxon>Dikarya</taxon>
        <taxon>Ascomycota</taxon>
        <taxon>Pezizomycotina</taxon>
        <taxon>Dothideomycetes</taxon>
        <taxon>Pleosporomycetidae</taxon>
        <taxon>Pleosporales</taxon>
        <taxon>Sporormiaceae</taxon>
        <taxon>Westerdykella</taxon>
    </lineage>
</organism>
<dbReference type="AlphaFoldDB" id="A0A6A6J692"/>
<dbReference type="PANTHER" id="PTHR42085">
    <property type="entry name" value="F-BOX DOMAIN-CONTAINING PROTEIN"/>
    <property type="match status" value="1"/>
</dbReference>
<proteinExistence type="predicted"/>
<reference evidence="1" key="1">
    <citation type="journal article" date="2020" name="Stud. Mycol.">
        <title>101 Dothideomycetes genomes: a test case for predicting lifestyles and emergence of pathogens.</title>
        <authorList>
            <person name="Haridas S."/>
            <person name="Albert R."/>
            <person name="Binder M."/>
            <person name="Bloem J."/>
            <person name="Labutti K."/>
            <person name="Salamov A."/>
            <person name="Andreopoulos B."/>
            <person name="Baker S."/>
            <person name="Barry K."/>
            <person name="Bills G."/>
            <person name="Bluhm B."/>
            <person name="Cannon C."/>
            <person name="Castanera R."/>
            <person name="Culley D."/>
            <person name="Daum C."/>
            <person name="Ezra D."/>
            <person name="Gonzalez J."/>
            <person name="Henrissat B."/>
            <person name="Kuo A."/>
            <person name="Liang C."/>
            <person name="Lipzen A."/>
            <person name="Lutzoni F."/>
            <person name="Magnuson J."/>
            <person name="Mondo S."/>
            <person name="Nolan M."/>
            <person name="Ohm R."/>
            <person name="Pangilinan J."/>
            <person name="Park H.-J."/>
            <person name="Ramirez L."/>
            <person name="Alfaro M."/>
            <person name="Sun H."/>
            <person name="Tritt A."/>
            <person name="Yoshinaga Y."/>
            <person name="Zwiers L.-H."/>
            <person name="Turgeon B."/>
            <person name="Goodwin S."/>
            <person name="Spatafora J."/>
            <person name="Crous P."/>
            <person name="Grigoriev I."/>
        </authorList>
    </citation>
    <scope>NUCLEOTIDE SEQUENCE</scope>
    <source>
        <strain evidence="1">CBS 379.55</strain>
    </source>
</reference>
<dbReference type="RefSeq" id="XP_033649273.1">
    <property type="nucleotide sequence ID" value="XM_033796107.1"/>
</dbReference>
<dbReference type="InterPro" id="IPR038883">
    <property type="entry name" value="AN11006-like"/>
</dbReference>
<dbReference type="PANTHER" id="PTHR42085:SF1">
    <property type="entry name" value="F-BOX DOMAIN-CONTAINING PROTEIN"/>
    <property type="match status" value="1"/>
</dbReference>
<evidence type="ECO:0000313" key="1">
    <source>
        <dbReference type="EMBL" id="KAF2271734.1"/>
    </source>
</evidence>
<name>A0A6A6J692_WESOR</name>
<feature type="non-terminal residue" evidence="1">
    <location>
        <position position="1"/>
    </location>
</feature>
<dbReference type="GeneID" id="54549282"/>
<protein>
    <recommendedName>
        <fullName evidence="3">F-box domain-containing protein</fullName>
    </recommendedName>
</protein>
<keyword evidence="2" id="KW-1185">Reference proteome</keyword>
<dbReference type="EMBL" id="ML986533">
    <property type="protein sequence ID" value="KAF2271734.1"/>
    <property type="molecule type" value="Genomic_DNA"/>
</dbReference>
<sequence length="267" mass="31249">FRFLDLPGEVRNKIYAMTLSKTQQALIKYRPRHASLRPRKAESDKKPSRRPYMGLTQVCRQIRQEYRPLYLREQPIGLDMVDLNPYLKAFYPITDSDGMVSKSDYSMRSVTVALNYHISSLEKCKKGIDLWPMLNIWANAYRLEAGFGRYSHHGYQSELDGEAKDMYRLFGRRVLEDRSCTALVVAWRDLLREGKLAAVRVHRAWKKNEGPYIEILFKPEHKESWMDAEVSEPPEDWLNKYGFTEMEYFNIKVGVVVDSPVKTGLKK</sequence>
<accession>A0A6A6J692</accession>
<dbReference type="Proteomes" id="UP000800097">
    <property type="component" value="Unassembled WGS sequence"/>
</dbReference>
<dbReference type="OrthoDB" id="3795901at2759"/>